<keyword evidence="7" id="KW-0472">Membrane</keyword>
<evidence type="ECO:0000256" key="3">
    <source>
        <dbReference type="ARBA" id="ARBA00022821"/>
    </source>
</evidence>
<name>A0A9R1GCJ7_WHEAT</name>
<dbReference type="InterPro" id="IPR002068">
    <property type="entry name" value="A-crystallin/Hsp20_dom"/>
</dbReference>
<feature type="region of interest" description="Disordered" evidence="6">
    <location>
        <begin position="131"/>
        <end position="314"/>
    </location>
</feature>
<dbReference type="GO" id="GO:0005886">
    <property type="term" value="C:plasma membrane"/>
    <property type="evidence" value="ECO:0007669"/>
    <property type="project" value="UniProtKB-SubCell"/>
</dbReference>
<evidence type="ECO:0000256" key="4">
    <source>
        <dbReference type="PROSITE-ProRule" id="PRU00285"/>
    </source>
</evidence>
<protein>
    <recommendedName>
        <fullName evidence="8">SHSP domain-containing protein</fullName>
    </recommendedName>
</protein>
<evidence type="ECO:0000256" key="6">
    <source>
        <dbReference type="SAM" id="MobiDB-lite"/>
    </source>
</evidence>
<reference evidence="9" key="1">
    <citation type="journal article" date="2017" name="Gigascience">
        <title>The first near-complete assembly of the hexaploid bread wheat genome, Triticum aestivum.</title>
        <authorList>
            <person name="Zimin A.V."/>
            <person name="Puiu D."/>
            <person name="Hall R."/>
            <person name="Kingan S."/>
            <person name="Clavijo B.J."/>
            <person name="Salzberg S.L."/>
        </authorList>
    </citation>
    <scope>NUCLEOTIDE SEQUENCE</scope>
    <source>
        <tissue evidence="9">Leaf</tissue>
    </source>
</reference>
<dbReference type="OrthoDB" id="1431247at2759"/>
<dbReference type="PANTHER" id="PTHR43670:SF64">
    <property type="entry name" value="SHSP DOMAIN-CONTAINING PROTEIN"/>
    <property type="match status" value="1"/>
</dbReference>
<keyword evidence="7" id="KW-0812">Transmembrane</keyword>
<evidence type="ECO:0000256" key="2">
    <source>
        <dbReference type="ARBA" id="ARBA00022475"/>
    </source>
</evidence>
<dbReference type="PROSITE" id="PS01031">
    <property type="entry name" value="SHSP"/>
    <property type="match status" value="1"/>
</dbReference>
<keyword evidence="2" id="KW-1003">Cell membrane</keyword>
<proteinExistence type="inferred from homology"/>
<dbReference type="GO" id="GO:0006952">
    <property type="term" value="P:defense response"/>
    <property type="evidence" value="ECO:0007669"/>
    <property type="project" value="UniProtKB-KW"/>
</dbReference>
<feature type="compositionally biased region" description="Pro residues" evidence="6">
    <location>
        <begin position="138"/>
        <end position="161"/>
    </location>
</feature>
<dbReference type="PANTHER" id="PTHR43670">
    <property type="entry name" value="HEAT SHOCK PROTEIN 26"/>
    <property type="match status" value="1"/>
</dbReference>
<feature type="compositionally biased region" description="Pro residues" evidence="6">
    <location>
        <begin position="173"/>
        <end position="194"/>
    </location>
</feature>
<reference evidence="9" key="2">
    <citation type="submission" date="2020-03" db="EMBL/GenBank/DDBJ databases">
        <title>The second near-complete assembly of the hexaploid bread wheat (Triticum aestivum) genome.</title>
        <authorList>
            <person name="Zimin A.V."/>
            <person name="Puiu D."/>
            <person name="Shumante A."/>
            <person name="Alonge M."/>
            <person name="Salzberg S.L."/>
        </authorList>
    </citation>
    <scope>NUCLEOTIDE SEQUENCE</scope>
    <source>
        <tissue evidence="9">Leaf</tissue>
    </source>
</reference>
<dbReference type="Gene3D" id="2.60.40.790">
    <property type="match status" value="1"/>
</dbReference>
<evidence type="ECO:0000313" key="9">
    <source>
        <dbReference type="EMBL" id="KAF7044533.1"/>
    </source>
</evidence>
<keyword evidence="3" id="KW-0611">Plant defense</keyword>
<dbReference type="Proteomes" id="UP000815260">
    <property type="component" value="Chromosome 4A"/>
</dbReference>
<comment type="similarity">
    <text evidence="4 5">Belongs to the small heat shock protein (HSP20) family.</text>
</comment>
<dbReference type="AlphaFoldDB" id="A0A9R1GCJ7"/>
<dbReference type="EMBL" id="CM022220">
    <property type="protein sequence ID" value="KAF7044533.1"/>
    <property type="molecule type" value="Genomic_DNA"/>
</dbReference>
<comment type="subcellular location">
    <subcellularLocation>
        <location evidence="1">Cell membrane</location>
        <topology evidence="1">Single-pass membrane protein</topology>
    </subcellularLocation>
</comment>
<feature type="compositionally biased region" description="Basic and acidic residues" evidence="6">
    <location>
        <begin position="255"/>
        <end position="311"/>
    </location>
</feature>
<dbReference type="InterPro" id="IPR008978">
    <property type="entry name" value="HSP20-like_chaperone"/>
</dbReference>
<evidence type="ECO:0000256" key="7">
    <source>
        <dbReference type="SAM" id="Phobius"/>
    </source>
</evidence>
<feature type="transmembrane region" description="Helical" evidence="7">
    <location>
        <begin position="322"/>
        <end position="342"/>
    </location>
</feature>
<gene>
    <name evidence="9" type="ORF">CFC21_053748</name>
</gene>
<accession>A0A9R1GCJ7</accession>
<evidence type="ECO:0000256" key="5">
    <source>
        <dbReference type="RuleBase" id="RU003616"/>
    </source>
</evidence>
<evidence type="ECO:0000259" key="8">
    <source>
        <dbReference type="PROSITE" id="PS01031"/>
    </source>
</evidence>
<organism evidence="9">
    <name type="scientific">Triticum aestivum</name>
    <name type="common">Wheat</name>
    <dbReference type="NCBI Taxonomy" id="4565"/>
    <lineage>
        <taxon>Eukaryota</taxon>
        <taxon>Viridiplantae</taxon>
        <taxon>Streptophyta</taxon>
        <taxon>Embryophyta</taxon>
        <taxon>Tracheophyta</taxon>
        <taxon>Spermatophyta</taxon>
        <taxon>Magnoliopsida</taxon>
        <taxon>Liliopsida</taxon>
        <taxon>Poales</taxon>
        <taxon>Poaceae</taxon>
        <taxon>BOP clade</taxon>
        <taxon>Pooideae</taxon>
        <taxon>Triticodae</taxon>
        <taxon>Triticeae</taxon>
        <taxon>Triticinae</taxon>
        <taxon>Triticum</taxon>
    </lineage>
</organism>
<keyword evidence="7" id="KW-1133">Transmembrane helix</keyword>
<feature type="non-terminal residue" evidence="9">
    <location>
        <position position="1"/>
    </location>
</feature>
<sequence length="364" mass="40304">SPRQKATGITHHHRHHHHRKHSFIGFVVWEIEKEVPAAAMDRAINRTYEEYTPVVEWSHSADASFVKITVPGFKREEIRVLVDNHGHLRTRGERPVEGGRWSRFQKDLQLPSDCNVDGIRAKFENEALTITLPKKHPSPPQQAAPVAPVMPMPAPAPATPKPEPRRPYAAPSQKPPPALPEPARPAATAPPPVVPSQNPFADRRPSLARKPADIPAPVRPAPPVPGGRRSPKRHNGAAATARPELPAFPKPTGEWVREEAKKPQEEAMARKPQEAAEEEEKRRMEREARGKMEEDRKMAEERETERMMDMARRRRPAPANRGLLVNVAVAALVLVGITVYVWRNLSAAASGGGDAGAGSYGDEM</sequence>
<feature type="domain" description="SHSP" evidence="8">
    <location>
        <begin position="45"/>
        <end position="149"/>
    </location>
</feature>
<dbReference type="Pfam" id="PF00011">
    <property type="entry name" value="HSP20"/>
    <property type="match status" value="1"/>
</dbReference>
<comment type="caution">
    <text evidence="9">The sequence shown here is derived from an EMBL/GenBank/DDBJ whole genome shotgun (WGS) entry which is preliminary data.</text>
</comment>
<dbReference type="SUPFAM" id="SSF49764">
    <property type="entry name" value="HSP20-like chaperones"/>
    <property type="match status" value="1"/>
</dbReference>
<evidence type="ECO:0000256" key="1">
    <source>
        <dbReference type="ARBA" id="ARBA00004162"/>
    </source>
</evidence>